<comment type="caution">
    <text evidence="7">The sequence shown here is derived from an EMBL/GenBank/DDBJ whole genome shotgun (WGS) entry which is preliminary data.</text>
</comment>
<feature type="domain" description="Adenosine deaminase" evidence="6">
    <location>
        <begin position="63"/>
        <end position="301"/>
    </location>
</feature>
<accession>A0ABN0NW56</accession>
<proteinExistence type="inferred from homology"/>
<dbReference type="InterPro" id="IPR006330">
    <property type="entry name" value="Ado/ade_deaminase"/>
</dbReference>
<dbReference type="InterPro" id="IPR001365">
    <property type="entry name" value="A_deaminase_dom"/>
</dbReference>
<evidence type="ECO:0000256" key="2">
    <source>
        <dbReference type="ARBA" id="ARBA00006676"/>
    </source>
</evidence>
<evidence type="ECO:0000313" key="7">
    <source>
        <dbReference type="EMBL" id="ERJ91514.1"/>
    </source>
</evidence>
<comment type="cofactor">
    <cofactor evidence="1">
        <name>Zn(2+)</name>
        <dbReference type="ChEBI" id="CHEBI:29105"/>
    </cofactor>
</comment>
<comment type="similarity">
    <text evidence="2">Belongs to the metallo-dependent hydrolases superfamily. Adenosine and AMP deaminases family.</text>
</comment>
<dbReference type="SUPFAM" id="SSF51556">
    <property type="entry name" value="Metallo-dependent hydrolases"/>
    <property type="match status" value="1"/>
</dbReference>
<organism evidence="7 8">
    <name type="scientific">Treponema lecithinolyticum ATCC 700332</name>
    <dbReference type="NCBI Taxonomy" id="1321815"/>
    <lineage>
        <taxon>Bacteria</taxon>
        <taxon>Pseudomonadati</taxon>
        <taxon>Spirochaetota</taxon>
        <taxon>Spirochaetia</taxon>
        <taxon>Spirochaetales</taxon>
        <taxon>Treponemataceae</taxon>
        <taxon>Treponema</taxon>
    </lineage>
</organism>
<keyword evidence="4" id="KW-0378">Hydrolase</keyword>
<dbReference type="InterPro" id="IPR032466">
    <property type="entry name" value="Metal_Hydrolase"/>
</dbReference>
<keyword evidence="8" id="KW-1185">Reference proteome</keyword>
<evidence type="ECO:0000256" key="4">
    <source>
        <dbReference type="ARBA" id="ARBA00022801"/>
    </source>
</evidence>
<keyword evidence="3" id="KW-0479">Metal-binding</keyword>
<dbReference type="PANTHER" id="PTHR43114:SF6">
    <property type="entry name" value="ADENINE DEAMINASE"/>
    <property type="match status" value="1"/>
</dbReference>
<name>A0ABN0NW56_TRELE</name>
<evidence type="ECO:0000259" key="6">
    <source>
        <dbReference type="Pfam" id="PF00962"/>
    </source>
</evidence>
<dbReference type="EMBL" id="AWVH01000045">
    <property type="protein sequence ID" value="ERJ91514.1"/>
    <property type="molecule type" value="Genomic_DNA"/>
</dbReference>
<dbReference type="Proteomes" id="UP000016649">
    <property type="component" value="Unassembled WGS sequence"/>
</dbReference>
<evidence type="ECO:0000256" key="3">
    <source>
        <dbReference type="ARBA" id="ARBA00022723"/>
    </source>
</evidence>
<evidence type="ECO:0000313" key="8">
    <source>
        <dbReference type="Proteomes" id="UP000016649"/>
    </source>
</evidence>
<gene>
    <name evidence="7" type="ORF">HMPREF9193_02215</name>
</gene>
<keyword evidence="5" id="KW-0862">Zinc</keyword>
<reference evidence="7 8" key="1">
    <citation type="submission" date="2013-08" db="EMBL/GenBank/DDBJ databases">
        <authorList>
            <person name="Weinstock G."/>
            <person name="Sodergren E."/>
            <person name="Wylie T."/>
            <person name="Fulton L."/>
            <person name="Fulton R."/>
            <person name="Fronick C."/>
            <person name="O'Laughlin M."/>
            <person name="Godfrey J."/>
            <person name="Miner T."/>
            <person name="Herter B."/>
            <person name="Appelbaum E."/>
            <person name="Cordes M."/>
            <person name="Lek S."/>
            <person name="Wollam A."/>
            <person name="Pepin K.H."/>
            <person name="Palsikar V.B."/>
            <person name="Mitreva M."/>
            <person name="Wilson R.K."/>
        </authorList>
    </citation>
    <scope>NUCLEOTIDE SEQUENCE [LARGE SCALE GENOMIC DNA]</scope>
    <source>
        <strain evidence="7 8">ATCC 700332</strain>
    </source>
</reference>
<evidence type="ECO:0000256" key="1">
    <source>
        <dbReference type="ARBA" id="ARBA00001947"/>
    </source>
</evidence>
<sequence>MVSVSEFKNRAKMDAHNHLNLGMRYASYVSWAGFYIPDFPRKLNGLDEMHVIIKNYTGVRCACEKDVQDLLDLSIQDAVADGVTVLEGSIDLGFIRHCGNNVQRFLDMVKHLKEKFKKSLDFRPELGMGKLFDKNLIKKWAPECIESGVFKSIDLYGPEVEDGIEDFQPLYKLAEKLGLKKKAHVGEFSNARSVQRFAQFFGLDEIQHGIGAATDKAVMKFLRDEKLRLHVCPASNVLLSAVPSLEEHPIKILCENGVDVTIATDDLLFFNKSISEECADLVNAGVLSKEQVFDILDRSVKK</sequence>
<dbReference type="Gene3D" id="3.20.20.140">
    <property type="entry name" value="Metal-dependent hydrolases"/>
    <property type="match status" value="1"/>
</dbReference>
<protein>
    <submittedName>
        <fullName evidence="7">Adenosine/AMP deaminase</fullName>
    </submittedName>
</protein>
<dbReference type="Pfam" id="PF00962">
    <property type="entry name" value="A_deaminase"/>
    <property type="match status" value="1"/>
</dbReference>
<dbReference type="PANTHER" id="PTHR43114">
    <property type="entry name" value="ADENINE DEAMINASE"/>
    <property type="match status" value="1"/>
</dbReference>
<dbReference type="RefSeq" id="WP_021686379.1">
    <property type="nucleotide sequence ID" value="NZ_KI260554.1"/>
</dbReference>
<evidence type="ECO:0000256" key="5">
    <source>
        <dbReference type="ARBA" id="ARBA00022833"/>
    </source>
</evidence>